<organism evidence="1 2">
    <name type="scientific">Terrapene triunguis</name>
    <name type="common">Three-toed box turtle</name>
    <dbReference type="NCBI Taxonomy" id="2587831"/>
    <lineage>
        <taxon>Eukaryota</taxon>
        <taxon>Metazoa</taxon>
        <taxon>Chordata</taxon>
        <taxon>Craniata</taxon>
        <taxon>Vertebrata</taxon>
        <taxon>Euteleostomi</taxon>
        <taxon>Archelosauria</taxon>
        <taxon>Testudinata</taxon>
        <taxon>Testudines</taxon>
        <taxon>Cryptodira</taxon>
        <taxon>Durocryptodira</taxon>
        <taxon>Testudinoidea</taxon>
        <taxon>Emydidae</taxon>
        <taxon>Terrapene</taxon>
    </lineage>
</organism>
<evidence type="ECO:0000313" key="1">
    <source>
        <dbReference type="Ensembl" id="ENSTMTP00000023004.1"/>
    </source>
</evidence>
<proteinExistence type="predicted"/>
<protein>
    <submittedName>
        <fullName evidence="1">Uncharacterized protein</fullName>
    </submittedName>
</protein>
<name>A0A674JV25_9SAUR</name>
<reference evidence="1" key="1">
    <citation type="submission" date="2025-08" db="UniProtKB">
        <authorList>
            <consortium name="Ensembl"/>
        </authorList>
    </citation>
    <scope>IDENTIFICATION</scope>
</reference>
<dbReference type="Proteomes" id="UP000472274">
    <property type="component" value="Unplaced"/>
</dbReference>
<dbReference type="Ensembl" id="ENSTMTT00000023817.1">
    <property type="protein sequence ID" value="ENSTMTP00000023004.1"/>
    <property type="gene ID" value="ENSTMTG00000016790.1"/>
</dbReference>
<evidence type="ECO:0000313" key="2">
    <source>
        <dbReference type="Proteomes" id="UP000472274"/>
    </source>
</evidence>
<dbReference type="InParanoid" id="A0A674JV25"/>
<sequence length="90" mass="9429">VPPGALAALGLRGALESPHLRALIMALPTESQLPSPSIQPAAAHQHQPRACAWHQLPSHSAWCPVSSGPGATGRACFTFFSSSQIEFICC</sequence>
<dbReference type="AlphaFoldDB" id="A0A674JV25"/>
<reference evidence="1" key="2">
    <citation type="submission" date="2025-09" db="UniProtKB">
        <authorList>
            <consortium name="Ensembl"/>
        </authorList>
    </citation>
    <scope>IDENTIFICATION</scope>
</reference>
<keyword evidence="2" id="KW-1185">Reference proteome</keyword>
<accession>A0A674JV25</accession>